<dbReference type="Pfam" id="PF17762">
    <property type="entry name" value="HTH_ParB"/>
    <property type="match status" value="1"/>
</dbReference>
<accession>A0A645DVA8</accession>
<name>A0A645DVA8_9ZZZZ</name>
<dbReference type="AlphaFoldDB" id="A0A645DVA8"/>
<dbReference type="EMBL" id="VSSQ01039242">
    <property type="protein sequence ID" value="MPM92282.1"/>
    <property type="molecule type" value="Genomic_DNA"/>
</dbReference>
<feature type="domain" description="ParB/Spo0J HTH" evidence="1">
    <location>
        <begin position="2"/>
        <end position="58"/>
    </location>
</feature>
<gene>
    <name evidence="2" type="primary">noc_42</name>
    <name evidence="2" type="ORF">SDC9_139417</name>
</gene>
<proteinExistence type="predicted"/>
<sequence length="135" mass="15862">MLRFDADERDEMIKNSLSERHARALLKIFEPDLRRKIMREVISKGLNVAETEEFIEDIFKRRAFIDRETVADTMIQSVEQRPIRKIILKDIKIFTNTIEKAAETVKLAGYDVDIDKEETEEGTLMKIYIKSCTHN</sequence>
<dbReference type="SUPFAM" id="SSF109709">
    <property type="entry name" value="KorB DNA-binding domain-like"/>
    <property type="match status" value="1"/>
</dbReference>
<dbReference type="InterPro" id="IPR041468">
    <property type="entry name" value="HTH_ParB/Spo0J"/>
</dbReference>
<organism evidence="2">
    <name type="scientific">bioreactor metagenome</name>
    <dbReference type="NCBI Taxonomy" id="1076179"/>
    <lineage>
        <taxon>unclassified sequences</taxon>
        <taxon>metagenomes</taxon>
        <taxon>ecological metagenomes</taxon>
    </lineage>
</organism>
<evidence type="ECO:0000259" key="1">
    <source>
        <dbReference type="Pfam" id="PF17762"/>
    </source>
</evidence>
<evidence type="ECO:0000313" key="2">
    <source>
        <dbReference type="EMBL" id="MPM92282.1"/>
    </source>
</evidence>
<protein>
    <submittedName>
        <fullName evidence="2">Nucleoid occlusion protein</fullName>
    </submittedName>
</protein>
<comment type="caution">
    <text evidence="2">The sequence shown here is derived from an EMBL/GenBank/DDBJ whole genome shotgun (WGS) entry which is preliminary data.</text>
</comment>
<reference evidence="2" key="1">
    <citation type="submission" date="2019-08" db="EMBL/GenBank/DDBJ databases">
        <authorList>
            <person name="Kucharzyk K."/>
            <person name="Murdoch R.W."/>
            <person name="Higgins S."/>
            <person name="Loffler F."/>
        </authorList>
    </citation>
    <scope>NUCLEOTIDE SEQUENCE</scope>
</reference>